<keyword evidence="3 6" id="KW-0547">Nucleotide-binding</keyword>
<dbReference type="HAMAP" id="MF_00944">
    <property type="entry name" value="YchF_OLA1_ATPase"/>
    <property type="match status" value="1"/>
</dbReference>
<dbReference type="GO" id="GO:0005524">
    <property type="term" value="F:ATP binding"/>
    <property type="evidence" value="ECO:0007669"/>
    <property type="project" value="UniProtKB-UniRule"/>
</dbReference>
<evidence type="ECO:0000313" key="9">
    <source>
        <dbReference type="EMBL" id="NMB70064.1"/>
    </source>
</evidence>
<dbReference type="Gene3D" id="3.40.50.300">
    <property type="entry name" value="P-loop containing nucleotide triphosphate hydrolases"/>
    <property type="match status" value="1"/>
</dbReference>
<dbReference type="FunFam" id="1.10.150.300:FF:000001">
    <property type="entry name" value="Ribosome-binding ATPase YchF"/>
    <property type="match status" value="1"/>
</dbReference>
<dbReference type="InterPro" id="IPR004095">
    <property type="entry name" value="TGS"/>
</dbReference>
<feature type="domain" description="OBG-type G" evidence="7">
    <location>
        <begin position="3"/>
        <end position="289"/>
    </location>
</feature>
<dbReference type="Gene3D" id="3.10.20.30">
    <property type="match status" value="1"/>
</dbReference>
<dbReference type="InterPro" id="IPR006073">
    <property type="entry name" value="GTP-bd"/>
</dbReference>
<organism evidence="9 10">
    <name type="scientific">candidate division WWE3 bacterium</name>
    <dbReference type="NCBI Taxonomy" id="2053526"/>
    <lineage>
        <taxon>Bacteria</taxon>
        <taxon>Katanobacteria</taxon>
    </lineage>
</organism>
<dbReference type="InterPro" id="IPR013029">
    <property type="entry name" value="YchF_C"/>
</dbReference>
<dbReference type="PROSITE" id="PS51710">
    <property type="entry name" value="G_OBG"/>
    <property type="match status" value="1"/>
</dbReference>
<feature type="binding site" evidence="6">
    <location>
        <begin position="12"/>
        <end position="17"/>
    </location>
    <ligand>
        <name>ATP</name>
        <dbReference type="ChEBI" id="CHEBI:30616"/>
    </ligand>
</feature>
<proteinExistence type="inferred from homology"/>
<dbReference type="Pfam" id="PF06071">
    <property type="entry name" value="YchF-GTPase_C"/>
    <property type="match status" value="1"/>
</dbReference>
<accession>A0A7X9DKV3</accession>
<sequence>MSLSLGIVGLPNVGKSTLFNALLKRQAALAANYPFATIEPNIGIVDVPDERLNRLAEIVRVDYGQRQGDRELPEQIIPAVVKFYDIAGLVKGASSGEGLGNAFLSHIREVDALVQVVRAFDDDNVVRAGATDPASDIEIINTELILADIQVIDKKLEKGERELKSDKTAEGIERYDLLLTVRQALGEGKLANSLNLSTKQKDLLKEYNLLTFKPLIYVFNVSESEAGADIKSIHSDVIDRYNGIKISAKIESEIASMDDPADRDAFMSDLGLRESGLNQVIRKGFDILGLQVFLTMGPKEVRAWTVKKGSSAPEAAGVIHTDFQRGFISAEIVAYEDLASLGSLKLARDKGLLRLEGKTYIMRDGDVVEFNFSV</sequence>
<evidence type="ECO:0000256" key="2">
    <source>
        <dbReference type="ARBA" id="ARBA00022723"/>
    </source>
</evidence>
<dbReference type="InterPro" id="IPR012676">
    <property type="entry name" value="TGS-like"/>
</dbReference>
<dbReference type="SUPFAM" id="SSF52540">
    <property type="entry name" value="P-loop containing nucleoside triphosphate hydrolases"/>
    <property type="match status" value="1"/>
</dbReference>
<reference evidence="9 10" key="1">
    <citation type="journal article" date="2020" name="Biotechnol. Biofuels">
        <title>New insights from the biogas microbiome by comprehensive genome-resolved metagenomics of nearly 1600 species originating from multiple anaerobic digesters.</title>
        <authorList>
            <person name="Campanaro S."/>
            <person name="Treu L."/>
            <person name="Rodriguez-R L.M."/>
            <person name="Kovalovszki A."/>
            <person name="Ziels R.M."/>
            <person name="Maus I."/>
            <person name="Zhu X."/>
            <person name="Kougias P.G."/>
            <person name="Basile A."/>
            <person name="Luo G."/>
            <person name="Schluter A."/>
            <person name="Konstantinidis K.T."/>
            <person name="Angelidaki I."/>
        </authorList>
    </citation>
    <scope>NUCLEOTIDE SEQUENCE [LARGE SCALE GENOMIC DNA]</scope>
    <source>
        <strain evidence="9">AS27yjCOA_165</strain>
    </source>
</reference>
<comment type="similarity">
    <text evidence="6">Belongs to the TRAFAC class OBG-HflX-like GTPase superfamily. OBG GTPase family. YchF/OLA1 subfamily.</text>
</comment>
<evidence type="ECO:0000256" key="5">
    <source>
        <dbReference type="ARBA" id="ARBA00022842"/>
    </source>
</evidence>
<evidence type="ECO:0000256" key="6">
    <source>
        <dbReference type="HAMAP-Rule" id="MF_00944"/>
    </source>
</evidence>
<dbReference type="FunFam" id="3.10.20.30:FF:000001">
    <property type="entry name" value="Ribosome-binding ATPase YchF"/>
    <property type="match status" value="1"/>
</dbReference>
<dbReference type="Gene3D" id="1.10.150.300">
    <property type="entry name" value="TGS-like domain"/>
    <property type="match status" value="1"/>
</dbReference>
<dbReference type="InterPro" id="IPR012675">
    <property type="entry name" value="Beta-grasp_dom_sf"/>
</dbReference>
<dbReference type="SUPFAM" id="SSF81271">
    <property type="entry name" value="TGS-like"/>
    <property type="match status" value="1"/>
</dbReference>
<evidence type="ECO:0000313" key="10">
    <source>
        <dbReference type="Proteomes" id="UP000526033"/>
    </source>
</evidence>
<keyword evidence="4 6" id="KW-0067">ATP-binding</keyword>
<dbReference type="InterPro" id="IPR041706">
    <property type="entry name" value="YchF_N"/>
</dbReference>
<gene>
    <name evidence="6 9" type="primary">ychF</name>
    <name evidence="9" type="ORF">GYA27_02580</name>
</gene>
<dbReference type="PANTHER" id="PTHR23305:SF18">
    <property type="entry name" value="OBG-TYPE G DOMAIN-CONTAINING PROTEIN"/>
    <property type="match status" value="1"/>
</dbReference>
<dbReference type="GO" id="GO:0046872">
    <property type="term" value="F:metal ion binding"/>
    <property type="evidence" value="ECO:0007669"/>
    <property type="project" value="UniProtKB-KW"/>
</dbReference>
<dbReference type="GO" id="GO:0005525">
    <property type="term" value="F:GTP binding"/>
    <property type="evidence" value="ECO:0007669"/>
    <property type="project" value="InterPro"/>
</dbReference>
<dbReference type="Pfam" id="PF01926">
    <property type="entry name" value="MMR_HSR1"/>
    <property type="match status" value="1"/>
</dbReference>
<dbReference type="PIRSF" id="PIRSF006641">
    <property type="entry name" value="CHP00092"/>
    <property type="match status" value="1"/>
</dbReference>
<evidence type="ECO:0000256" key="4">
    <source>
        <dbReference type="ARBA" id="ARBA00022840"/>
    </source>
</evidence>
<dbReference type="InterPro" id="IPR023192">
    <property type="entry name" value="TGS-like_dom_sf"/>
</dbReference>
<dbReference type="PRINTS" id="PR00326">
    <property type="entry name" value="GTP1OBG"/>
</dbReference>
<keyword evidence="2" id="KW-0479">Metal-binding</keyword>
<dbReference type="PANTHER" id="PTHR23305">
    <property type="entry name" value="OBG GTPASE FAMILY"/>
    <property type="match status" value="1"/>
</dbReference>
<dbReference type="GO" id="GO:0043023">
    <property type="term" value="F:ribosomal large subunit binding"/>
    <property type="evidence" value="ECO:0007669"/>
    <property type="project" value="UniProtKB-UniRule"/>
</dbReference>
<feature type="domain" description="TGS" evidence="8">
    <location>
        <begin position="288"/>
        <end position="372"/>
    </location>
</feature>
<keyword evidence="5" id="KW-0460">Magnesium</keyword>
<comment type="caution">
    <text evidence="9">The sequence shown here is derived from an EMBL/GenBank/DDBJ whole genome shotgun (WGS) entry which is preliminary data.</text>
</comment>
<dbReference type="GO" id="GO:0005737">
    <property type="term" value="C:cytoplasm"/>
    <property type="evidence" value="ECO:0007669"/>
    <property type="project" value="TreeGrafter"/>
</dbReference>
<dbReference type="PROSITE" id="PS51880">
    <property type="entry name" value="TGS"/>
    <property type="match status" value="1"/>
</dbReference>
<name>A0A7X9DKV3_UNCKA</name>
<evidence type="ECO:0000259" key="7">
    <source>
        <dbReference type="PROSITE" id="PS51710"/>
    </source>
</evidence>
<dbReference type="AlphaFoldDB" id="A0A7X9DKV3"/>
<dbReference type="EMBL" id="JAAZNL010000025">
    <property type="protein sequence ID" value="NMB70064.1"/>
    <property type="molecule type" value="Genomic_DNA"/>
</dbReference>
<dbReference type="GO" id="GO:0016887">
    <property type="term" value="F:ATP hydrolysis activity"/>
    <property type="evidence" value="ECO:0007669"/>
    <property type="project" value="UniProtKB-UniRule"/>
</dbReference>
<dbReference type="CDD" id="cd01900">
    <property type="entry name" value="YchF"/>
    <property type="match status" value="1"/>
</dbReference>
<comment type="function">
    <text evidence="6">ATPase that binds to both the 70S ribosome and the 50S ribosomal subunit in a nucleotide-independent manner.</text>
</comment>
<evidence type="ECO:0000259" key="8">
    <source>
        <dbReference type="PROSITE" id="PS51880"/>
    </source>
</evidence>
<evidence type="ECO:0000256" key="3">
    <source>
        <dbReference type="ARBA" id="ARBA00022741"/>
    </source>
</evidence>
<comment type="cofactor">
    <cofactor evidence="1">
        <name>Mg(2+)</name>
        <dbReference type="ChEBI" id="CHEBI:18420"/>
    </cofactor>
</comment>
<protein>
    <recommendedName>
        <fullName evidence="6">Ribosome-binding ATPase YchF</fullName>
    </recommendedName>
</protein>
<dbReference type="CDD" id="cd04867">
    <property type="entry name" value="TGS_YchF_OLA1"/>
    <property type="match status" value="1"/>
</dbReference>
<evidence type="ECO:0000256" key="1">
    <source>
        <dbReference type="ARBA" id="ARBA00001946"/>
    </source>
</evidence>
<dbReference type="InterPro" id="IPR004396">
    <property type="entry name" value="ATPase_YchF/OLA1"/>
</dbReference>
<dbReference type="NCBIfam" id="TIGR00092">
    <property type="entry name" value="redox-regulated ATPase YchF"/>
    <property type="match status" value="1"/>
</dbReference>
<dbReference type="InterPro" id="IPR031167">
    <property type="entry name" value="G_OBG"/>
</dbReference>
<dbReference type="InterPro" id="IPR027417">
    <property type="entry name" value="P-loop_NTPase"/>
</dbReference>
<dbReference type="Proteomes" id="UP000526033">
    <property type="component" value="Unassembled WGS sequence"/>
</dbReference>